<sequence>MVDFENLKADAFYVFGTLRSQGWEGFFDCLKGPVYDQLVKQLWVFAKASKFQVTSYVLGHKISISEKSIATLLGHDGSGKKCFNRTTVGSRSMSVDEFPLFSQEESKEVMKHYNDECLKKGHPREVLVFKDLPKTHKDMYSLKRRHRSITFGEGPSEFVRTPTKVARISELIILKDTMGPEVEHVRF</sequence>
<protein>
    <submittedName>
        <fullName evidence="1">Uncharacterized protein</fullName>
    </submittedName>
</protein>
<evidence type="ECO:0000313" key="1">
    <source>
        <dbReference type="EMBL" id="KAI5385301.1"/>
    </source>
</evidence>
<comment type="caution">
    <text evidence="1">The sequence shown here is derived from an EMBL/GenBank/DDBJ whole genome shotgun (WGS) entry which is preliminary data.</text>
</comment>
<organism evidence="1 2">
    <name type="scientific">Pisum sativum</name>
    <name type="common">Garden pea</name>
    <name type="synonym">Lathyrus oleraceus</name>
    <dbReference type="NCBI Taxonomy" id="3888"/>
    <lineage>
        <taxon>Eukaryota</taxon>
        <taxon>Viridiplantae</taxon>
        <taxon>Streptophyta</taxon>
        <taxon>Embryophyta</taxon>
        <taxon>Tracheophyta</taxon>
        <taxon>Spermatophyta</taxon>
        <taxon>Magnoliopsida</taxon>
        <taxon>eudicotyledons</taxon>
        <taxon>Gunneridae</taxon>
        <taxon>Pentapetalae</taxon>
        <taxon>rosids</taxon>
        <taxon>fabids</taxon>
        <taxon>Fabales</taxon>
        <taxon>Fabaceae</taxon>
        <taxon>Papilionoideae</taxon>
        <taxon>50 kb inversion clade</taxon>
        <taxon>NPAAA clade</taxon>
        <taxon>Hologalegina</taxon>
        <taxon>IRL clade</taxon>
        <taxon>Fabeae</taxon>
        <taxon>Lathyrus</taxon>
    </lineage>
</organism>
<dbReference type="Gramene" id="Psat07G0204900-T1">
    <property type="protein sequence ID" value="KAI5385301.1"/>
    <property type="gene ID" value="KIW84_072049"/>
</dbReference>
<gene>
    <name evidence="1" type="ORF">KIW84_072049</name>
</gene>
<accession>A0A9D4VKP1</accession>
<dbReference type="EMBL" id="JAMSHJ010000007">
    <property type="protein sequence ID" value="KAI5385301.1"/>
    <property type="molecule type" value="Genomic_DNA"/>
</dbReference>
<name>A0A9D4VKP1_PEA</name>
<proteinExistence type="predicted"/>
<keyword evidence="2" id="KW-1185">Reference proteome</keyword>
<dbReference type="AlphaFoldDB" id="A0A9D4VKP1"/>
<evidence type="ECO:0000313" key="2">
    <source>
        <dbReference type="Proteomes" id="UP001058974"/>
    </source>
</evidence>
<reference evidence="1 2" key="1">
    <citation type="journal article" date="2022" name="Nat. Genet.">
        <title>Improved pea reference genome and pan-genome highlight genomic features and evolutionary characteristics.</title>
        <authorList>
            <person name="Yang T."/>
            <person name="Liu R."/>
            <person name="Luo Y."/>
            <person name="Hu S."/>
            <person name="Wang D."/>
            <person name="Wang C."/>
            <person name="Pandey M.K."/>
            <person name="Ge S."/>
            <person name="Xu Q."/>
            <person name="Li N."/>
            <person name="Li G."/>
            <person name="Huang Y."/>
            <person name="Saxena R.K."/>
            <person name="Ji Y."/>
            <person name="Li M."/>
            <person name="Yan X."/>
            <person name="He Y."/>
            <person name="Liu Y."/>
            <person name="Wang X."/>
            <person name="Xiang C."/>
            <person name="Varshney R.K."/>
            <person name="Ding H."/>
            <person name="Gao S."/>
            <person name="Zong X."/>
        </authorList>
    </citation>
    <scope>NUCLEOTIDE SEQUENCE [LARGE SCALE GENOMIC DNA]</scope>
    <source>
        <strain evidence="1 2">cv. Zhongwan 6</strain>
    </source>
</reference>
<dbReference type="Proteomes" id="UP001058974">
    <property type="component" value="Chromosome 7"/>
</dbReference>